<dbReference type="STRING" id="349064.SAMN05660429_00773"/>
<accession>A0A1I0ANT2</accession>
<dbReference type="SUPFAM" id="SSF55729">
    <property type="entry name" value="Acyl-CoA N-acyltransferases (Nat)"/>
    <property type="match status" value="1"/>
</dbReference>
<evidence type="ECO:0000313" key="2">
    <source>
        <dbReference type="EMBL" id="SES96022.1"/>
    </source>
</evidence>
<feature type="domain" description="N-acetyltransferase" evidence="1">
    <location>
        <begin position="5"/>
        <end position="170"/>
    </location>
</feature>
<evidence type="ECO:0000313" key="3">
    <source>
        <dbReference type="Proteomes" id="UP000199308"/>
    </source>
</evidence>
<proteinExistence type="predicted"/>
<dbReference type="InterPro" id="IPR000182">
    <property type="entry name" value="GNAT_dom"/>
</dbReference>
<reference evidence="2 3" key="1">
    <citation type="submission" date="2016-10" db="EMBL/GenBank/DDBJ databases">
        <authorList>
            <person name="de Groot N.N."/>
        </authorList>
    </citation>
    <scope>NUCLEOTIDE SEQUENCE [LARGE SCALE GENOMIC DNA]</scope>
    <source>
        <strain evidence="2 3">DSM 19706</strain>
    </source>
</reference>
<keyword evidence="3" id="KW-1185">Reference proteome</keyword>
<gene>
    <name evidence="2" type="ORF">SAMN05660429_00773</name>
</gene>
<dbReference type="CDD" id="cd04301">
    <property type="entry name" value="NAT_SF"/>
    <property type="match status" value="1"/>
</dbReference>
<sequence>MQKTIEYRQMEPEDFERVIALGNFVHGDGYLTKENLASWYTKGIKNDINANFVAYDQDKLVGFRITYANEQWHIDNWNTPDLWQVEPQHVAYFKCATVDSSYRGYGLGKSLLNASIDQLKLQGAQAGVAHLWKQSPNNSAVAYFERCGGKHVKSHPDKWREDALAGYECILCGFDCHCEAAEMIIYF</sequence>
<dbReference type="EMBL" id="FOHK01000003">
    <property type="protein sequence ID" value="SES96022.1"/>
    <property type="molecule type" value="Genomic_DNA"/>
</dbReference>
<dbReference type="RefSeq" id="WP_177168838.1">
    <property type="nucleotide sequence ID" value="NZ_AP027363.1"/>
</dbReference>
<dbReference type="GO" id="GO:0016747">
    <property type="term" value="F:acyltransferase activity, transferring groups other than amino-acyl groups"/>
    <property type="evidence" value="ECO:0007669"/>
    <property type="project" value="InterPro"/>
</dbReference>
<protein>
    <submittedName>
        <fullName evidence="2">Ribosomal protein S18 acetylase RimI</fullName>
    </submittedName>
</protein>
<dbReference type="AlphaFoldDB" id="A0A1I0ANT2"/>
<dbReference type="Gene3D" id="3.40.630.30">
    <property type="match status" value="1"/>
</dbReference>
<keyword evidence="2" id="KW-0689">Ribosomal protein</keyword>
<name>A0A1I0ANT2_THASX</name>
<organism evidence="2 3">
    <name type="scientific">Thalassotalea agarivorans</name>
    <name type="common">Thalassomonas agarivorans</name>
    <dbReference type="NCBI Taxonomy" id="349064"/>
    <lineage>
        <taxon>Bacteria</taxon>
        <taxon>Pseudomonadati</taxon>
        <taxon>Pseudomonadota</taxon>
        <taxon>Gammaproteobacteria</taxon>
        <taxon>Alteromonadales</taxon>
        <taxon>Colwelliaceae</taxon>
        <taxon>Thalassotalea</taxon>
    </lineage>
</organism>
<dbReference type="PROSITE" id="PS51186">
    <property type="entry name" value="GNAT"/>
    <property type="match status" value="1"/>
</dbReference>
<dbReference type="Proteomes" id="UP000199308">
    <property type="component" value="Unassembled WGS sequence"/>
</dbReference>
<dbReference type="Pfam" id="PF00583">
    <property type="entry name" value="Acetyltransf_1"/>
    <property type="match status" value="1"/>
</dbReference>
<keyword evidence="2" id="KW-0687">Ribonucleoprotein</keyword>
<dbReference type="GO" id="GO:0005840">
    <property type="term" value="C:ribosome"/>
    <property type="evidence" value="ECO:0007669"/>
    <property type="project" value="UniProtKB-KW"/>
</dbReference>
<evidence type="ECO:0000259" key="1">
    <source>
        <dbReference type="PROSITE" id="PS51186"/>
    </source>
</evidence>
<dbReference type="InterPro" id="IPR016181">
    <property type="entry name" value="Acyl_CoA_acyltransferase"/>
</dbReference>